<comment type="caution">
    <text evidence="2">The sequence shown here is derived from an EMBL/GenBank/DDBJ whole genome shotgun (WGS) entry which is preliminary data.</text>
</comment>
<dbReference type="EMBL" id="JBHULC010000001">
    <property type="protein sequence ID" value="MFD2519442.1"/>
    <property type="molecule type" value="Genomic_DNA"/>
</dbReference>
<feature type="chain" id="PRO_5045812121" description="Outer membrane porin, OprD family" evidence="1">
    <location>
        <begin position="23"/>
        <end position="466"/>
    </location>
</feature>
<evidence type="ECO:0000313" key="3">
    <source>
        <dbReference type="Proteomes" id="UP001597510"/>
    </source>
</evidence>
<dbReference type="InterPro" id="IPR023614">
    <property type="entry name" value="Porin_dom_sf"/>
</dbReference>
<accession>A0ABW5J0E3</accession>
<dbReference type="Proteomes" id="UP001597510">
    <property type="component" value="Unassembled WGS sequence"/>
</dbReference>
<dbReference type="Gene3D" id="2.40.160.10">
    <property type="entry name" value="Porin"/>
    <property type="match status" value="1"/>
</dbReference>
<keyword evidence="1" id="KW-0732">Signal</keyword>
<dbReference type="RefSeq" id="WP_340238405.1">
    <property type="nucleotide sequence ID" value="NZ_JBBEWC010000009.1"/>
</dbReference>
<organism evidence="2 3">
    <name type="scientific">Emticicia soli</name>
    <dbReference type="NCBI Taxonomy" id="2027878"/>
    <lineage>
        <taxon>Bacteria</taxon>
        <taxon>Pseudomonadati</taxon>
        <taxon>Bacteroidota</taxon>
        <taxon>Cytophagia</taxon>
        <taxon>Cytophagales</taxon>
        <taxon>Leadbetterellaceae</taxon>
        <taxon>Emticicia</taxon>
    </lineage>
</organism>
<protein>
    <recommendedName>
        <fullName evidence="4">Outer membrane porin, OprD family</fullName>
    </recommendedName>
</protein>
<evidence type="ECO:0000256" key="1">
    <source>
        <dbReference type="SAM" id="SignalP"/>
    </source>
</evidence>
<sequence length="466" mass="53600">MRQINMYYLLGSFFISVSLVEAQNLNTAITKDTNNLGYKLKNGGRFYFQARSYFSSTFNKGELTDYYAWGIGAGVGYETPKLLKHFQLGISSFSVFNLASSDLTKADPLTNQVNRYEIGLFDIEQPEKHQDLNRLEELFIKAHLGKKSKIVLGRQIPQSPFINIQDGRMRPTLIEAAVLDLPEWKNLSLHAEYIWEIAPRSTMKWYSVGQSIGLYPVGVGVNGEPSLYKNNTFSAGVGVLGINYRYKAWNIQLWDNYVDNLTNTGLLKIEWRSNYLTQNNWLLGIQLLRQQTIGNGGNQDPAKAYAPKNNSANIVSARFGKQTPKFTWFLNATRIGNEGRYLMPREWGKEPFYTFIPRERNEGFGNLSAFTMNLIYKPATNLKLEMNAGYFRLPDVKDFQLNKYAMPAYTHINMSLNYQFKKYLKGLDLLLLAMRKDPTGNTYQNPRFIFNKVNMTHLNLVMNYQY</sequence>
<feature type="signal peptide" evidence="1">
    <location>
        <begin position="1"/>
        <end position="22"/>
    </location>
</feature>
<gene>
    <name evidence="2" type="ORF">ACFSR2_01000</name>
</gene>
<name>A0ABW5J0E3_9BACT</name>
<keyword evidence="3" id="KW-1185">Reference proteome</keyword>
<evidence type="ECO:0008006" key="4">
    <source>
        <dbReference type="Google" id="ProtNLM"/>
    </source>
</evidence>
<proteinExistence type="predicted"/>
<evidence type="ECO:0000313" key="2">
    <source>
        <dbReference type="EMBL" id="MFD2519442.1"/>
    </source>
</evidence>
<reference evidence="3" key="1">
    <citation type="journal article" date="2019" name="Int. J. Syst. Evol. Microbiol.">
        <title>The Global Catalogue of Microorganisms (GCM) 10K type strain sequencing project: providing services to taxonomists for standard genome sequencing and annotation.</title>
        <authorList>
            <consortium name="The Broad Institute Genomics Platform"/>
            <consortium name="The Broad Institute Genome Sequencing Center for Infectious Disease"/>
            <person name="Wu L."/>
            <person name="Ma J."/>
        </authorList>
    </citation>
    <scope>NUCLEOTIDE SEQUENCE [LARGE SCALE GENOMIC DNA]</scope>
    <source>
        <strain evidence="3">KCTC 52344</strain>
    </source>
</reference>